<accession>A0ABD1B5X0</accession>
<reference evidence="20 21" key="1">
    <citation type="submission" date="2024-04" db="EMBL/GenBank/DDBJ databases">
        <title>Genome assembly C_amara_ONT_v2.</title>
        <authorList>
            <person name="Yant L."/>
            <person name="Moore C."/>
            <person name="Slenker M."/>
        </authorList>
    </citation>
    <scope>NUCLEOTIDE SEQUENCE [LARGE SCALE GENOMIC DNA]</scope>
    <source>
        <tissue evidence="20">Leaf</tissue>
    </source>
</reference>
<dbReference type="GO" id="GO:0006508">
    <property type="term" value="P:proteolysis"/>
    <property type="evidence" value="ECO:0007669"/>
    <property type="project" value="UniProtKB-KW"/>
</dbReference>
<dbReference type="PROSITE" id="PS50994">
    <property type="entry name" value="INTEGRASE"/>
    <property type="match status" value="1"/>
</dbReference>
<evidence type="ECO:0000256" key="15">
    <source>
        <dbReference type="ARBA" id="ARBA00023113"/>
    </source>
</evidence>
<dbReference type="GO" id="GO:0004519">
    <property type="term" value="F:endonuclease activity"/>
    <property type="evidence" value="ECO:0007669"/>
    <property type="project" value="UniProtKB-KW"/>
</dbReference>
<dbReference type="Pfam" id="PF07727">
    <property type="entry name" value="RVT_2"/>
    <property type="match status" value="1"/>
</dbReference>
<keyword evidence="15" id="KW-0917">Virion maturation</keyword>
<keyword evidence="11" id="KW-0460">Magnesium</keyword>
<evidence type="ECO:0000256" key="10">
    <source>
        <dbReference type="ARBA" id="ARBA00022840"/>
    </source>
</evidence>
<evidence type="ECO:0000256" key="11">
    <source>
        <dbReference type="ARBA" id="ARBA00022842"/>
    </source>
</evidence>
<keyword evidence="13" id="KW-0695">RNA-directed DNA polymerase</keyword>
<dbReference type="InterPro" id="IPR054722">
    <property type="entry name" value="PolX-like_BBD"/>
</dbReference>
<keyword evidence="8" id="KW-0255">Endonuclease</keyword>
<evidence type="ECO:0000313" key="21">
    <source>
        <dbReference type="Proteomes" id="UP001558713"/>
    </source>
</evidence>
<keyword evidence="14" id="KW-0808">Transferase</keyword>
<gene>
    <name evidence="20" type="ORF">V5N11_028650</name>
</gene>
<keyword evidence="16" id="KW-0233">DNA recombination</keyword>
<keyword evidence="12" id="KW-0229">DNA integration</keyword>
<evidence type="ECO:0000256" key="3">
    <source>
        <dbReference type="ARBA" id="ARBA00022670"/>
    </source>
</evidence>
<dbReference type="GO" id="GO:0005524">
    <property type="term" value="F:ATP binding"/>
    <property type="evidence" value="ECO:0007669"/>
    <property type="project" value="UniProtKB-KW"/>
</dbReference>
<feature type="region of interest" description="Disordered" evidence="18">
    <location>
        <begin position="475"/>
        <end position="497"/>
    </location>
</feature>
<evidence type="ECO:0000313" key="20">
    <source>
        <dbReference type="EMBL" id="KAL1213893.1"/>
    </source>
</evidence>
<protein>
    <submittedName>
        <fullName evidence="20">Retrovirus-related Pol polyprotein from transposon TNT 1-94</fullName>
    </submittedName>
</protein>
<dbReference type="GO" id="GO:0004190">
    <property type="term" value="F:aspartic-type endopeptidase activity"/>
    <property type="evidence" value="ECO:0007669"/>
    <property type="project" value="UniProtKB-KW"/>
</dbReference>
<keyword evidence="14" id="KW-0239">DNA-directed DNA polymerase</keyword>
<keyword evidence="7" id="KW-0064">Aspartyl protease</keyword>
<evidence type="ECO:0000256" key="13">
    <source>
        <dbReference type="ARBA" id="ARBA00022918"/>
    </source>
</evidence>
<evidence type="ECO:0000256" key="12">
    <source>
        <dbReference type="ARBA" id="ARBA00022908"/>
    </source>
</evidence>
<evidence type="ECO:0000256" key="1">
    <source>
        <dbReference type="ARBA" id="ARBA00002180"/>
    </source>
</evidence>
<dbReference type="InterPro" id="IPR057670">
    <property type="entry name" value="SH3_retrovirus"/>
</dbReference>
<dbReference type="InterPro" id="IPR043502">
    <property type="entry name" value="DNA/RNA_pol_sf"/>
</dbReference>
<keyword evidence="3" id="KW-0645">Protease</keyword>
<evidence type="ECO:0000256" key="17">
    <source>
        <dbReference type="ARBA" id="ARBA00023268"/>
    </source>
</evidence>
<evidence type="ECO:0000256" key="9">
    <source>
        <dbReference type="ARBA" id="ARBA00022801"/>
    </source>
</evidence>
<dbReference type="EMBL" id="JBANAX010000328">
    <property type="protein sequence ID" value="KAL1213893.1"/>
    <property type="molecule type" value="Genomic_DNA"/>
</dbReference>
<evidence type="ECO:0000256" key="2">
    <source>
        <dbReference type="ARBA" id="ARBA00022612"/>
    </source>
</evidence>
<dbReference type="Pfam" id="PF00665">
    <property type="entry name" value="rve"/>
    <property type="match status" value="1"/>
</dbReference>
<dbReference type="PANTHER" id="PTHR42648:SF11">
    <property type="entry name" value="TRANSPOSON TY4-P GAG-POL POLYPROTEIN"/>
    <property type="match status" value="1"/>
</dbReference>
<dbReference type="GO" id="GO:0003964">
    <property type="term" value="F:RNA-directed DNA polymerase activity"/>
    <property type="evidence" value="ECO:0007669"/>
    <property type="project" value="UniProtKB-KW"/>
</dbReference>
<dbReference type="InterPro" id="IPR001584">
    <property type="entry name" value="Integrase_cat-core"/>
</dbReference>
<dbReference type="AlphaFoldDB" id="A0ABD1B5X0"/>
<keyword evidence="21" id="KW-1185">Reference proteome</keyword>
<comment type="caution">
    <text evidence="20">The sequence shown here is derived from an EMBL/GenBank/DDBJ whole genome shotgun (WGS) entry which is preliminary data.</text>
</comment>
<dbReference type="SUPFAM" id="SSF53098">
    <property type="entry name" value="Ribonuclease H-like"/>
    <property type="match status" value="1"/>
</dbReference>
<evidence type="ECO:0000256" key="5">
    <source>
        <dbReference type="ARBA" id="ARBA00022723"/>
    </source>
</evidence>
<evidence type="ECO:0000256" key="6">
    <source>
        <dbReference type="ARBA" id="ARBA00022741"/>
    </source>
</evidence>
<keyword evidence="17" id="KW-0511">Multifunctional enzyme</keyword>
<dbReference type="GO" id="GO:0006310">
    <property type="term" value="P:DNA recombination"/>
    <property type="evidence" value="ECO:0007669"/>
    <property type="project" value="UniProtKB-KW"/>
</dbReference>
<dbReference type="GO" id="GO:0003887">
    <property type="term" value="F:DNA-directed DNA polymerase activity"/>
    <property type="evidence" value="ECO:0007669"/>
    <property type="project" value="UniProtKB-KW"/>
</dbReference>
<keyword evidence="14" id="KW-0548">Nucleotidyltransferase</keyword>
<dbReference type="InterPro" id="IPR039537">
    <property type="entry name" value="Retrotran_Ty1/copia-like"/>
</dbReference>
<dbReference type="GO" id="GO:0015074">
    <property type="term" value="P:DNA integration"/>
    <property type="evidence" value="ECO:0007669"/>
    <property type="project" value="UniProtKB-KW"/>
</dbReference>
<dbReference type="SUPFAM" id="SSF56672">
    <property type="entry name" value="DNA/RNA polymerases"/>
    <property type="match status" value="1"/>
</dbReference>
<name>A0ABD1B5X0_CARAN</name>
<comment type="function">
    <text evidence="1">The aspartyl protease (PR) mediates the proteolytic cleavages of the Gag and Gag-Pol polyproteins after assembly of the VLP.</text>
</comment>
<evidence type="ECO:0000256" key="4">
    <source>
        <dbReference type="ARBA" id="ARBA00022722"/>
    </source>
</evidence>
<evidence type="ECO:0000256" key="18">
    <source>
        <dbReference type="SAM" id="MobiDB-lite"/>
    </source>
</evidence>
<keyword evidence="9" id="KW-0378">Hydrolase</keyword>
<sequence>MLFSAVEEDTLSKEDNEAWLVDSGCTNHMTKESKYFTTLDRSKRISIKVGNGQSVMASGKGDIQVSTNRGIHIIKDILLVPGLARNLLSVSQMISNGYRVIFEENKCIVENPQRKRILNIKMSDKIFPIKWNNSEERVFVALEDKEDESKRWHRRLGHVNYDKMEAMQKSEVVENLPKFTVSKEVCDSCERGKQTRRSFPKKSQSKTNKVLELIHSDVCGPMQTPSMNGNKYFVLFIDDHSRMAWVYFIKNKSEVLSKFRTFKALVEKQSGNCIKQLRTDGGGEFVSKEFIKLCQEAGIHKQNTTPYSPQQNGVAERKNRTIMEMARAMLVDQALPNTFWAEAVATSVYIQNILPSKSLEEDVTPLEIWSGRKQRVEHLRVFGCLCYVQVPIEKRRKLDDKSKRGVFIGYSSESKGYRILLLDEEKIEVSRDVIFDEEKSWDWEKKEVKKNFILPIETESSRNQQDQGVDANIDTQVEDGEGGDQSEEESPLGPRGFRLINELMQRSDDENEMALTHEMCLIMTEEPQFFDEAVNEKAWREAMEEEIRMIEKNGTWQMVKKPKDKNIISVKWIYRLKTNANGEPIKHKARLVARGFTQEYGVDYLETFAPVSRHDTIRTLLAVAAQKKWKLFQMDVKSAFLNGELQEEIYVEQPPGFIREGEEGKVLRLHKALYGLKQAPRAWYGRIDGYFVKHGFKRSINDAALYVKKTLKEILVVSLYVDDIIITGSNLNLINKFKDDMKREFEMTDLGELSYFLGMEIIQDEDGMFLSQKKYARRLLEKFGMNECKSLSTPLTTHGKSEKGDYEEFKDVTKYRSIVGGLLYLCASRPDLMYASSYLSRYMAKPLKRHYQEAKRVLRYVKGTTEYGVQFKSTQEPELVGYPDSDWGGSVEDKKSTSGYVFTLGSAVFCWNSNKQKTVAQSTAEAEYIAVCAATNQAIWLQRLVNEVGFKTEKGVKIYCDNKSAIAIGKNPVQHKRTKHIDIKYHFLREAEQKGLIKLEHCPGESQVADIQTKPLTTSRFEDLKMKLGVHTKLN</sequence>
<dbReference type="GO" id="GO:0046872">
    <property type="term" value="F:metal ion binding"/>
    <property type="evidence" value="ECO:0007669"/>
    <property type="project" value="UniProtKB-KW"/>
</dbReference>
<keyword evidence="10" id="KW-0067">ATP-binding</keyword>
<feature type="domain" description="Integrase catalytic" evidence="19">
    <location>
        <begin position="196"/>
        <end position="373"/>
    </location>
</feature>
<dbReference type="InterPro" id="IPR025724">
    <property type="entry name" value="GAG-pre-integrase_dom"/>
</dbReference>
<dbReference type="InterPro" id="IPR013103">
    <property type="entry name" value="RVT_2"/>
</dbReference>
<dbReference type="Pfam" id="PF13976">
    <property type="entry name" value="gag_pre-integrs"/>
    <property type="match status" value="1"/>
</dbReference>
<keyword evidence="4" id="KW-0540">Nuclease</keyword>
<proteinExistence type="predicted"/>
<dbReference type="InterPro" id="IPR036397">
    <property type="entry name" value="RNaseH_sf"/>
</dbReference>
<evidence type="ECO:0000256" key="16">
    <source>
        <dbReference type="ARBA" id="ARBA00023172"/>
    </source>
</evidence>
<dbReference type="Proteomes" id="UP001558713">
    <property type="component" value="Unassembled WGS sequence"/>
</dbReference>
<organism evidence="20 21">
    <name type="scientific">Cardamine amara subsp. amara</name>
    <dbReference type="NCBI Taxonomy" id="228776"/>
    <lineage>
        <taxon>Eukaryota</taxon>
        <taxon>Viridiplantae</taxon>
        <taxon>Streptophyta</taxon>
        <taxon>Embryophyta</taxon>
        <taxon>Tracheophyta</taxon>
        <taxon>Spermatophyta</taxon>
        <taxon>Magnoliopsida</taxon>
        <taxon>eudicotyledons</taxon>
        <taxon>Gunneridae</taxon>
        <taxon>Pentapetalae</taxon>
        <taxon>rosids</taxon>
        <taxon>malvids</taxon>
        <taxon>Brassicales</taxon>
        <taxon>Brassicaceae</taxon>
        <taxon>Cardamineae</taxon>
        <taxon>Cardamine</taxon>
    </lineage>
</organism>
<dbReference type="Pfam" id="PF22936">
    <property type="entry name" value="Pol_BBD"/>
    <property type="match status" value="1"/>
</dbReference>
<dbReference type="Pfam" id="PF25597">
    <property type="entry name" value="SH3_retrovirus"/>
    <property type="match status" value="1"/>
</dbReference>
<evidence type="ECO:0000256" key="7">
    <source>
        <dbReference type="ARBA" id="ARBA00022750"/>
    </source>
</evidence>
<evidence type="ECO:0000259" key="19">
    <source>
        <dbReference type="PROSITE" id="PS50994"/>
    </source>
</evidence>
<dbReference type="PANTHER" id="PTHR42648">
    <property type="entry name" value="TRANSPOSASE, PUTATIVE-RELATED"/>
    <property type="match status" value="1"/>
</dbReference>
<evidence type="ECO:0000256" key="14">
    <source>
        <dbReference type="ARBA" id="ARBA00022932"/>
    </source>
</evidence>
<dbReference type="CDD" id="cd09272">
    <property type="entry name" value="RNase_HI_RT_Ty1"/>
    <property type="match status" value="1"/>
</dbReference>
<dbReference type="Gene3D" id="3.30.420.10">
    <property type="entry name" value="Ribonuclease H-like superfamily/Ribonuclease H"/>
    <property type="match status" value="2"/>
</dbReference>
<keyword evidence="5" id="KW-0479">Metal-binding</keyword>
<evidence type="ECO:0000256" key="8">
    <source>
        <dbReference type="ARBA" id="ARBA00022759"/>
    </source>
</evidence>
<keyword evidence="6" id="KW-0547">Nucleotide-binding</keyword>
<feature type="compositionally biased region" description="Acidic residues" evidence="18">
    <location>
        <begin position="476"/>
        <end position="490"/>
    </location>
</feature>
<keyword evidence="2" id="KW-1188">Viral release from host cell</keyword>
<dbReference type="InterPro" id="IPR012337">
    <property type="entry name" value="RNaseH-like_sf"/>
</dbReference>